<evidence type="ECO:0000313" key="2">
    <source>
        <dbReference type="Proteomes" id="UP001432180"/>
    </source>
</evidence>
<reference evidence="1 2" key="1">
    <citation type="journal article" date="2023" name="Microorganisms">
        <title>Thiorhodovibrio frisius and Trv. litoralis spp. nov., Two Novel Members from a Clade of Fastidious Purple Sulfur Bacteria That Exhibit Unique Red-Shifted Light-Harvesting Capabilities.</title>
        <authorList>
            <person name="Methner A."/>
            <person name="Kuzyk S.B."/>
            <person name="Petersen J."/>
            <person name="Bauer S."/>
            <person name="Brinkmann H."/>
            <person name="Sichau K."/>
            <person name="Wanner G."/>
            <person name="Wolf J."/>
            <person name="Neumann-Schaal M."/>
            <person name="Henke P."/>
            <person name="Tank M."/>
            <person name="Sproer C."/>
            <person name="Bunk B."/>
            <person name="Overmann J."/>
        </authorList>
    </citation>
    <scope>NUCLEOTIDE SEQUENCE [LARGE SCALE GENOMIC DNA]</scope>
    <source>
        <strain evidence="1 2">DSM 6702</strain>
    </source>
</reference>
<dbReference type="EMBL" id="CP121472">
    <property type="protein sequence ID" value="WPL18056.1"/>
    <property type="molecule type" value="Genomic_DNA"/>
</dbReference>
<protein>
    <submittedName>
        <fullName evidence="1">Uncharacterized protein</fullName>
    </submittedName>
</protein>
<evidence type="ECO:0000313" key="1">
    <source>
        <dbReference type="EMBL" id="WPL18056.1"/>
    </source>
</evidence>
<proteinExistence type="predicted"/>
<sequence length="70" mass="8478">MRIFNDLSSIKGAWEKPHLECRLTRYLVNEIHDIKVAIFTEPSIRKIFARICPIEILKLLFFRYFEQPIR</sequence>
<name>A0ABZ0SDB9_9GAMM</name>
<accession>A0ABZ0SDB9</accession>
<keyword evidence="2" id="KW-1185">Reference proteome</keyword>
<gene>
    <name evidence="1" type="ORF">Thiowin_03107</name>
</gene>
<dbReference type="Proteomes" id="UP001432180">
    <property type="component" value="Chromosome"/>
</dbReference>
<organism evidence="1 2">
    <name type="scientific">Thiorhodovibrio winogradskyi</name>
    <dbReference type="NCBI Taxonomy" id="77007"/>
    <lineage>
        <taxon>Bacteria</taxon>
        <taxon>Pseudomonadati</taxon>
        <taxon>Pseudomonadota</taxon>
        <taxon>Gammaproteobacteria</taxon>
        <taxon>Chromatiales</taxon>
        <taxon>Chromatiaceae</taxon>
        <taxon>Thiorhodovibrio</taxon>
    </lineage>
</organism>